<name>A0A0J0XG90_9TREE</name>
<dbReference type="FunFam" id="1.20.1250.20:FF:000117">
    <property type="entry name" value="MFS hexose transporter"/>
    <property type="match status" value="1"/>
</dbReference>
<keyword evidence="5 9" id="KW-1133">Transmembrane helix</keyword>
<dbReference type="InterPro" id="IPR050360">
    <property type="entry name" value="MFS_Sugar_Transporters"/>
</dbReference>
<keyword evidence="12" id="KW-1185">Reference proteome</keyword>
<dbReference type="PANTHER" id="PTHR48022">
    <property type="entry name" value="PLASTIDIC GLUCOSE TRANSPORTER 4"/>
    <property type="match status" value="1"/>
</dbReference>
<sequence>MGVVAAAGGGGVSNELAGLLAGRDTRWYRGFYLKLNIMLSLVLITSMTNGYDGSMMNGLQALDTWKSYFNHPERNPTLFGVYNAIQSIGGIVGLPFAPYLADHLGRRWTIFLGAALMVLATAIQTASQNVGMFIFSRGLIGFGLSWAGLASPLLITELAFPTHRAPITSLYNATWYLGSIIAAWTTFGTFRIDNTWSWRIPSVLQGLPSVLQLFFIFCIPESPRWLISKGKVEPARDIITKVHCGGDVNDPLIDYEVEEIREMIRIEQEAARSSSWKELFTTPGNLRRMRIVLAIAFFSQWSGNGLVSYYLTIVLKGIGITSSGHQTLINGVLQVYNFFWAIVGAMTVDRLGRRFLFLTSTIGMMFSFIAWTICSAVYRQSATAFDPVCLMEHNGDSRECVALNANKSAGNGVIAFIFIFYAFYDIAMSPLLVSYTVEVLPFRVRAKGLMAMQMCVNASLVFNQYVNPIAMDALDWKYYIVFCVFLAFTVVYCYLFVIETRGPDGPLSLEEIAALFDGPHRYGFQKNPTIHRAEDIEAEDLSGKGDLNQSPLGAVRHLTTDGY</sequence>
<dbReference type="GO" id="GO:0005351">
    <property type="term" value="F:carbohydrate:proton symporter activity"/>
    <property type="evidence" value="ECO:0007669"/>
    <property type="project" value="TreeGrafter"/>
</dbReference>
<feature type="transmembrane region" description="Helical" evidence="9">
    <location>
        <begin position="291"/>
        <end position="311"/>
    </location>
</feature>
<dbReference type="NCBIfam" id="TIGR00879">
    <property type="entry name" value="SP"/>
    <property type="match status" value="1"/>
</dbReference>
<dbReference type="GO" id="GO:0016020">
    <property type="term" value="C:membrane"/>
    <property type="evidence" value="ECO:0007669"/>
    <property type="project" value="UniProtKB-SubCell"/>
</dbReference>
<dbReference type="InterPro" id="IPR005829">
    <property type="entry name" value="Sugar_transporter_CS"/>
</dbReference>
<evidence type="ECO:0000256" key="7">
    <source>
        <dbReference type="ARBA" id="ARBA00049119"/>
    </source>
</evidence>
<keyword evidence="3 8" id="KW-0813">Transport</keyword>
<dbReference type="STRING" id="879819.A0A0J0XG90"/>
<dbReference type="SUPFAM" id="SSF103473">
    <property type="entry name" value="MFS general substrate transporter"/>
    <property type="match status" value="1"/>
</dbReference>
<accession>A0A0J0XG90</accession>
<dbReference type="InterPro" id="IPR003663">
    <property type="entry name" value="Sugar/inositol_transpt"/>
</dbReference>
<dbReference type="InterPro" id="IPR005828">
    <property type="entry name" value="MFS_sugar_transport-like"/>
</dbReference>
<dbReference type="Pfam" id="PF00083">
    <property type="entry name" value="Sugar_tr"/>
    <property type="match status" value="1"/>
</dbReference>
<dbReference type="AlphaFoldDB" id="A0A0J0XG90"/>
<evidence type="ECO:0000256" key="6">
    <source>
        <dbReference type="ARBA" id="ARBA00023136"/>
    </source>
</evidence>
<comment type="similarity">
    <text evidence="2 8">Belongs to the major facilitator superfamily. Sugar transporter (TC 2.A.1.1) family.</text>
</comment>
<dbReference type="EMBL" id="KQ087241">
    <property type="protein sequence ID" value="KLT40105.1"/>
    <property type="molecule type" value="Genomic_DNA"/>
</dbReference>
<feature type="transmembrane region" description="Helical" evidence="9">
    <location>
        <begin position="355"/>
        <end position="378"/>
    </location>
</feature>
<evidence type="ECO:0000256" key="8">
    <source>
        <dbReference type="RuleBase" id="RU003346"/>
    </source>
</evidence>
<feature type="transmembrane region" description="Helical" evidence="9">
    <location>
        <begin position="331"/>
        <end position="348"/>
    </location>
</feature>
<comment type="subcellular location">
    <subcellularLocation>
        <location evidence="1">Membrane</location>
        <topology evidence="1">Multi-pass membrane protein</topology>
    </subcellularLocation>
</comment>
<dbReference type="PROSITE" id="PS00216">
    <property type="entry name" value="SUGAR_TRANSPORT_1"/>
    <property type="match status" value="1"/>
</dbReference>
<keyword evidence="6 9" id="KW-0472">Membrane</keyword>
<evidence type="ECO:0000313" key="12">
    <source>
        <dbReference type="Proteomes" id="UP000053611"/>
    </source>
</evidence>
<feature type="transmembrane region" description="Helical" evidence="9">
    <location>
        <begin position="31"/>
        <end position="51"/>
    </location>
</feature>
<feature type="domain" description="Major facilitator superfamily (MFS) profile" evidence="10">
    <location>
        <begin position="38"/>
        <end position="501"/>
    </location>
</feature>
<dbReference type="PANTHER" id="PTHR48022:SF64">
    <property type="entry name" value="MAJOR FACILITATOR SUPERFAMILY (MFS) PROFILE DOMAIN-CONTAINING PROTEIN"/>
    <property type="match status" value="1"/>
</dbReference>
<dbReference type="Gene3D" id="1.20.1250.20">
    <property type="entry name" value="MFS general substrate transporter like domains"/>
    <property type="match status" value="1"/>
</dbReference>
<evidence type="ECO:0000256" key="9">
    <source>
        <dbReference type="SAM" id="Phobius"/>
    </source>
</evidence>
<reference evidence="11 12" key="1">
    <citation type="submission" date="2015-03" db="EMBL/GenBank/DDBJ databases">
        <title>Genomics and transcriptomics of the oil-accumulating basidiomycete yeast T. oleaginosus allow insights into substrate utilization and the diverse evolutionary trajectories of mating systems in fungi.</title>
        <authorList>
            <consortium name="DOE Joint Genome Institute"/>
            <person name="Kourist R."/>
            <person name="Kracht O."/>
            <person name="Bracharz F."/>
            <person name="Lipzen A."/>
            <person name="Nolan M."/>
            <person name="Ohm R."/>
            <person name="Grigoriev I."/>
            <person name="Sun S."/>
            <person name="Heitman J."/>
            <person name="Bruck T."/>
            <person name="Nowrousian M."/>
        </authorList>
    </citation>
    <scope>NUCLEOTIDE SEQUENCE [LARGE SCALE GENOMIC DNA]</scope>
    <source>
        <strain evidence="11 12">IBC0246</strain>
    </source>
</reference>
<dbReference type="PROSITE" id="PS50850">
    <property type="entry name" value="MFS"/>
    <property type="match status" value="1"/>
</dbReference>
<dbReference type="InterPro" id="IPR020846">
    <property type="entry name" value="MFS_dom"/>
</dbReference>
<dbReference type="Proteomes" id="UP000053611">
    <property type="component" value="Unassembled WGS sequence"/>
</dbReference>
<feature type="transmembrane region" description="Helical" evidence="9">
    <location>
        <begin position="413"/>
        <end position="437"/>
    </location>
</feature>
<feature type="transmembrane region" description="Helical" evidence="9">
    <location>
        <begin position="198"/>
        <end position="219"/>
    </location>
</feature>
<evidence type="ECO:0000256" key="1">
    <source>
        <dbReference type="ARBA" id="ARBA00004141"/>
    </source>
</evidence>
<organism evidence="11 12">
    <name type="scientific">Cutaneotrichosporon oleaginosum</name>
    <dbReference type="NCBI Taxonomy" id="879819"/>
    <lineage>
        <taxon>Eukaryota</taxon>
        <taxon>Fungi</taxon>
        <taxon>Dikarya</taxon>
        <taxon>Basidiomycota</taxon>
        <taxon>Agaricomycotina</taxon>
        <taxon>Tremellomycetes</taxon>
        <taxon>Trichosporonales</taxon>
        <taxon>Trichosporonaceae</taxon>
        <taxon>Cutaneotrichosporon</taxon>
    </lineage>
</organism>
<evidence type="ECO:0000259" key="10">
    <source>
        <dbReference type="PROSITE" id="PS50850"/>
    </source>
</evidence>
<comment type="catalytic activity">
    <reaction evidence="7">
        <text>myo-inositol(out) + H(+)(out) = myo-inositol(in) + H(+)(in)</text>
        <dbReference type="Rhea" id="RHEA:60364"/>
        <dbReference type="ChEBI" id="CHEBI:15378"/>
        <dbReference type="ChEBI" id="CHEBI:17268"/>
    </reaction>
</comment>
<feature type="transmembrane region" description="Helical" evidence="9">
    <location>
        <begin position="79"/>
        <end position="101"/>
    </location>
</feature>
<evidence type="ECO:0000256" key="2">
    <source>
        <dbReference type="ARBA" id="ARBA00010992"/>
    </source>
</evidence>
<protein>
    <submittedName>
        <fullName evidence="11">Hexose transporter</fullName>
    </submittedName>
</protein>
<evidence type="ECO:0000256" key="3">
    <source>
        <dbReference type="ARBA" id="ARBA00022448"/>
    </source>
</evidence>
<dbReference type="OrthoDB" id="6133115at2759"/>
<dbReference type="GeneID" id="28985622"/>
<dbReference type="RefSeq" id="XP_018276596.1">
    <property type="nucleotide sequence ID" value="XM_018425019.1"/>
</dbReference>
<feature type="transmembrane region" description="Helical" evidence="9">
    <location>
        <begin position="173"/>
        <end position="192"/>
    </location>
</feature>
<keyword evidence="4 9" id="KW-0812">Transmembrane</keyword>
<evidence type="ECO:0000256" key="5">
    <source>
        <dbReference type="ARBA" id="ARBA00022989"/>
    </source>
</evidence>
<feature type="transmembrane region" description="Helical" evidence="9">
    <location>
        <begin position="139"/>
        <end position="161"/>
    </location>
</feature>
<feature type="transmembrane region" description="Helical" evidence="9">
    <location>
        <begin position="108"/>
        <end position="127"/>
    </location>
</feature>
<evidence type="ECO:0000313" key="11">
    <source>
        <dbReference type="EMBL" id="KLT40105.1"/>
    </source>
</evidence>
<gene>
    <name evidence="11" type="ORF">CC85DRAFT_297653</name>
</gene>
<dbReference type="InterPro" id="IPR036259">
    <property type="entry name" value="MFS_trans_sf"/>
</dbReference>
<feature type="transmembrane region" description="Helical" evidence="9">
    <location>
        <begin position="478"/>
        <end position="498"/>
    </location>
</feature>
<evidence type="ECO:0000256" key="4">
    <source>
        <dbReference type="ARBA" id="ARBA00022692"/>
    </source>
</evidence>
<proteinExistence type="inferred from homology"/>